<evidence type="ECO:0000313" key="10">
    <source>
        <dbReference type="EMBL" id="RWS16878.1"/>
    </source>
</evidence>
<evidence type="ECO:0000313" key="11">
    <source>
        <dbReference type="Proteomes" id="UP000285301"/>
    </source>
</evidence>
<dbReference type="GO" id="GO:0008173">
    <property type="term" value="F:RNA methyltransferase activity"/>
    <property type="evidence" value="ECO:0007669"/>
    <property type="project" value="UniProtKB-UniRule"/>
</dbReference>
<evidence type="ECO:0000256" key="3">
    <source>
        <dbReference type="ARBA" id="ARBA00022679"/>
    </source>
</evidence>
<keyword evidence="4 5" id="KW-0949">S-adenosyl-L-methionine</keyword>
<evidence type="ECO:0000313" key="9">
    <source>
        <dbReference type="EMBL" id="RWS15324.1"/>
    </source>
</evidence>
<keyword evidence="2 6" id="KW-0489">Methyltransferase</keyword>
<accession>A0A3S3SLP3</accession>
<gene>
    <name evidence="9" type="ORF">B4U79_00688</name>
    <name evidence="10" type="ORF">B4U79_15982</name>
</gene>
<dbReference type="PANTHER" id="PTHR12315">
    <property type="entry name" value="BICOID-INTERACTING PROTEIN RELATED"/>
    <property type="match status" value="1"/>
</dbReference>
<keyword evidence="3 6" id="KW-0808">Transferase</keyword>
<dbReference type="Pfam" id="PF13847">
    <property type="entry name" value="Methyltransf_31"/>
    <property type="match status" value="1"/>
</dbReference>
<feature type="region of interest" description="Disordered" evidence="7">
    <location>
        <begin position="147"/>
        <end position="184"/>
    </location>
</feature>
<dbReference type="InterPro" id="IPR029063">
    <property type="entry name" value="SAM-dependent_MTases_sf"/>
</dbReference>
<reference evidence="10 11" key="1">
    <citation type="journal article" date="2018" name="Gigascience">
        <title>Genomes of trombidid mites reveal novel predicted allergens and laterally-transferred genes associated with secondary metabolism.</title>
        <authorList>
            <person name="Dong X."/>
            <person name="Chaisiri K."/>
            <person name="Xia D."/>
            <person name="Armstrong S.D."/>
            <person name="Fang Y."/>
            <person name="Donnelly M.J."/>
            <person name="Kadowaki T."/>
            <person name="McGarry J.W."/>
            <person name="Darby A.C."/>
            <person name="Makepeace B.L."/>
        </authorList>
    </citation>
    <scope>NUCLEOTIDE SEQUENCE [LARGE SCALE GENOMIC DNA]</scope>
    <source>
        <strain evidence="10">UoL-WK</strain>
    </source>
</reference>
<dbReference type="InterPro" id="IPR024160">
    <property type="entry name" value="BIN3_SAM-bd_dom"/>
</dbReference>
<keyword evidence="11" id="KW-1185">Reference proteome</keyword>
<reference evidence="10" key="2">
    <citation type="submission" date="2018-11" db="EMBL/GenBank/DDBJ databases">
        <title>Trombidioid mite genomics.</title>
        <authorList>
            <person name="Dong X."/>
        </authorList>
    </citation>
    <scope>NUCLEOTIDE SEQUENCE</scope>
    <source>
        <strain evidence="10">UoL-WK</strain>
    </source>
</reference>
<dbReference type="CDD" id="cd02440">
    <property type="entry name" value="AdoMet_MTases"/>
    <property type="match status" value="1"/>
</dbReference>
<feature type="compositionally biased region" description="Basic residues" evidence="7">
    <location>
        <begin position="152"/>
        <end position="163"/>
    </location>
</feature>
<dbReference type="AlphaFoldDB" id="A0A3S3SLP3"/>
<dbReference type="EMBL" id="NCKU01000155">
    <property type="protein sequence ID" value="RWS16878.1"/>
    <property type="molecule type" value="Genomic_DNA"/>
</dbReference>
<protein>
    <recommendedName>
        <fullName evidence="6">RNA methyltransferase</fullName>
        <ecNumber evidence="6">2.1.1.-</ecNumber>
    </recommendedName>
</protein>
<dbReference type="InterPro" id="IPR010675">
    <property type="entry name" value="Bin3_C"/>
</dbReference>
<evidence type="ECO:0000256" key="1">
    <source>
        <dbReference type="ARBA" id="ARBA00008361"/>
    </source>
</evidence>
<evidence type="ECO:0000256" key="2">
    <source>
        <dbReference type="ARBA" id="ARBA00022603"/>
    </source>
</evidence>
<dbReference type="Gene3D" id="3.40.50.150">
    <property type="entry name" value="Vaccinia Virus protein VP39"/>
    <property type="match status" value="1"/>
</dbReference>
<dbReference type="GO" id="GO:0017069">
    <property type="term" value="F:snRNA binding"/>
    <property type="evidence" value="ECO:0007669"/>
    <property type="project" value="TreeGrafter"/>
</dbReference>
<dbReference type="GO" id="GO:0008171">
    <property type="term" value="F:O-methyltransferase activity"/>
    <property type="evidence" value="ECO:0007669"/>
    <property type="project" value="UniProtKB-UniRule"/>
</dbReference>
<dbReference type="OrthoDB" id="10017101at2759"/>
<dbReference type="STRING" id="1965070.A0A3S3SLP3"/>
<feature type="region of interest" description="Disordered" evidence="7">
    <location>
        <begin position="1"/>
        <end position="61"/>
    </location>
</feature>
<dbReference type="InterPro" id="IPR039772">
    <property type="entry name" value="Bin3-like"/>
</dbReference>
<dbReference type="InterPro" id="IPR025714">
    <property type="entry name" value="Methyltranfer_dom"/>
</dbReference>
<organism evidence="10 11">
    <name type="scientific">Dinothrombium tinctorium</name>
    <dbReference type="NCBI Taxonomy" id="1965070"/>
    <lineage>
        <taxon>Eukaryota</taxon>
        <taxon>Metazoa</taxon>
        <taxon>Ecdysozoa</taxon>
        <taxon>Arthropoda</taxon>
        <taxon>Chelicerata</taxon>
        <taxon>Arachnida</taxon>
        <taxon>Acari</taxon>
        <taxon>Acariformes</taxon>
        <taxon>Trombidiformes</taxon>
        <taxon>Prostigmata</taxon>
        <taxon>Anystina</taxon>
        <taxon>Parasitengona</taxon>
        <taxon>Trombidioidea</taxon>
        <taxon>Trombidiidae</taxon>
        <taxon>Dinothrombium</taxon>
    </lineage>
</organism>
<evidence type="ECO:0000259" key="8">
    <source>
        <dbReference type="PROSITE" id="PS51515"/>
    </source>
</evidence>
<evidence type="ECO:0000256" key="5">
    <source>
        <dbReference type="PROSITE-ProRule" id="PRU00848"/>
    </source>
</evidence>
<name>A0A3S3SLP3_9ACAR</name>
<feature type="compositionally biased region" description="Basic and acidic residues" evidence="7">
    <location>
        <begin position="39"/>
        <end position="59"/>
    </location>
</feature>
<comment type="caution">
    <text evidence="10">The sequence shown here is derived from an EMBL/GenBank/DDBJ whole genome shotgun (WGS) entry which is preliminary data.</text>
</comment>
<dbReference type="Proteomes" id="UP000285301">
    <property type="component" value="Unassembled WGS sequence"/>
</dbReference>
<dbReference type="Pfam" id="PF06859">
    <property type="entry name" value="Bin3"/>
    <property type="match status" value="1"/>
</dbReference>
<dbReference type="GO" id="GO:0032259">
    <property type="term" value="P:methylation"/>
    <property type="evidence" value="ECO:0007669"/>
    <property type="project" value="UniProtKB-KW"/>
</dbReference>
<evidence type="ECO:0000256" key="7">
    <source>
        <dbReference type="SAM" id="MobiDB-lite"/>
    </source>
</evidence>
<dbReference type="EC" id="2.1.1.-" evidence="6"/>
<evidence type="ECO:0000256" key="6">
    <source>
        <dbReference type="RuleBase" id="RU367087"/>
    </source>
</evidence>
<dbReference type="GO" id="GO:0040031">
    <property type="term" value="P:snRNA modification"/>
    <property type="evidence" value="ECO:0007669"/>
    <property type="project" value="TreeGrafter"/>
</dbReference>
<comment type="similarity">
    <text evidence="1 6">Belongs to the methyltransferase superfamily.</text>
</comment>
<dbReference type="PROSITE" id="PS51515">
    <property type="entry name" value="BIN3_SAM"/>
    <property type="match status" value="1"/>
</dbReference>
<dbReference type="SUPFAM" id="SSF53335">
    <property type="entry name" value="S-adenosyl-L-methionine-dependent methyltransferases"/>
    <property type="match status" value="1"/>
</dbReference>
<dbReference type="PANTHER" id="PTHR12315:SF0">
    <property type="entry name" value="7SK SNRNA METHYLPHOSPHATE CAPPING ENZYME"/>
    <property type="match status" value="1"/>
</dbReference>
<evidence type="ECO:0000256" key="4">
    <source>
        <dbReference type="ARBA" id="ARBA00022691"/>
    </source>
</evidence>
<feature type="domain" description="Bin3-type SAM" evidence="8">
    <location>
        <begin position="271"/>
        <end position="509"/>
    </location>
</feature>
<sequence>MASAITVFTPPHIGDSSPSFANDTRETKRARSLTVSAVEESKASEEKEQQRAANRERSNSVKRKYSVNDKYFYKRRRKESIILPTKFLLGGNINDPLNLASIANNGEQQVTPRNSPEPSHKKEVEVIIPANINDPLNLNCAEEESEANGCKCKSRGRKKKRKRTDSETTVEDDDKEKETSSPNKTLHINLNEAISSSATKCEKIVSPVIPQNVSLGKHRKITPEKVERFQKKGFEKFNKGKKHNFKQRDARFRYGNYNRYYGYRNPPNCEDVRLANFKRTWFENKDVLDIGCNVGFLTLTIAKKFNPKKIVGIDIDENLVQAAKRNIRHYITKEISSKEEFPISLLLCHGPLAASTVTESSATENVQNDTNFPNNVVFLQCNYVLESDEQLEGQKPEFDCILCLSITKWIHLNWGDSGLKRFFKRIYSQLRPGGILILEAQPWCSYKRKKFVTEETLKNYFSLNFKPEQFNDYLLSKEVGFTTCQLIDTPEHASKGFRRPIFAFTKSDSVKCV</sequence>
<dbReference type="EMBL" id="NCKU01000488">
    <property type="protein sequence ID" value="RWS15324.1"/>
    <property type="molecule type" value="Genomic_DNA"/>
</dbReference>
<proteinExistence type="inferred from homology"/>